<dbReference type="SMART" id="SM00388">
    <property type="entry name" value="HisKA"/>
    <property type="match status" value="1"/>
</dbReference>
<evidence type="ECO:0000256" key="9">
    <source>
        <dbReference type="ARBA" id="ARBA00023012"/>
    </source>
</evidence>
<dbReference type="InterPro" id="IPR036097">
    <property type="entry name" value="HisK_dim/P_sf"/>
</dbReference>
<keyword evidence="9" id="KW-0902">Two-component regulatory system</keyword>
<dbReference type="PROSITE" id="PS50885">
    <property type="entry name" value="HAMP"/>
    <property type="match status" value="1"/>
</dbReference>
<dbReference type="InterPro" id="IPR003661">
    <property type="entry name" value="HisK_dim/P_dom"/>
</dbReference>
<evidence type="ECO:0000256" key="8">
    <source>
        <dbReference type="ARBA" id="ARBA00022989"/>
    </source>
</evidence>
<evidence type="ECO:0000313" key="13">
    <source>
        <dbReference type="EMBL" id="KRG57970.1"/>
    </source>
</evidence>
<gene>
    <name evidence="13" type="ORF">ABB25_09180</name>
</gene>
<proteinExistence type="predicted"/>
<evidence type="ECO:0000256" key="7">
    <source>
        <dbReference type="ARBA" id="ARBA00022777"/>
    </source>
</evidence>
<dbReference type="InterPro" id="IPR005467">
    <property type="entry name" value="His_kinase_dom"/>
</dbReference>
<feature type="transmembrane region" description="Helical" evidence="10">
    <location>
        <begin position="136"/>
        <end position="161"/>
    </location>
</feature>
<comment type="caution">
    <text evidence="13">The sequence shown here is derived from an EMBL/GenBank/DDBJ whole genome shotgun (WGS) entry which is preliminary data.</text>
</comment>
<evidence type="ECO:0000256" key="3">
    <source>
        <dbReference type="ARBA" id="ARBA00012438"/>
    </source>
</evidence>
<dbReference type="Gene3D" id="6.10.340.10">
    <property type="match status" value="1"/>
</dbReference>
<name>A0A0R0BVK3_9GAMM</name>
<keyword evidence="8 10" id="KW-1133">Transmembrane helix</keyword>
<dbReference type="PANTHER" id="PTHR45436:SF16">
    <property type="entry name" value="HISTIDINE KINASE"/>
    <property type="match status" value="1"/>
</dbReference>
<evidence type="ECO:0000256" key="2">
    <source>
        <dbReference type="ARBA" id="ARBA00004370"/>
    </source>
</evidence>
<dbReference type="InterPro" id="IPR050428">
    <property type="entry name" value="TCS_sensor_his_kinase"/>
</dbReference>
<dbReference type="SMART" id="SM00387">
    <property type="entry name" value="HATPase_c"/>
    <property type="match status" value="1"/>
</dbReference>
<dbReference type="SUPFAM" id="SSF47384">
    <property type="entry name" value="Homodimeric domain of signal transducing histidine kinase"/>
    <property type="match status" value="1"/>
</dbReference>
<evidence type="ECO:0000259" key="12">
    <source>
        <dbReference type="PROSITE" id="PS50885"/>
    </source>
</evidence>
<keyword evidence="6 10" id="KW-0812">Transmembrane</keyword>
<dbReference type="InterPro" id="IPR003660">
    <property type="entry name" value="HAMP_dom"/>
</dbReference>
<evidence type="ECO:0000256" key="1">
    <source>
        <dbReference type="ARBA" id="ARBA00000085"/>
    </source>
</evidence>
<keyword evidence="10" id="KW-0472">Membrane</keyword>
<keyword evidence="7 13" id="KW-0418">Kinase</keyword>
<organism evidence="13 14">
    <name type="scientific">Stenotrophomonas koreensis</name>
    <dbReference type="NCBI Taxonomy" id="266128"/>
    <lineage>
        <taxon>Bacteria</taxon>
        <taxon>Pseudomonadati</taxon>
        <taxon>Pseudomonadota</taxon>
        <taxon>Gammaproteobacteria</taxon>
        <taxon>Lysobacterales</taxon>
        <taxon>Lysobacteraceae</taxon>
        <taxon>Stenotrophomonas</taxon>
    </lineage>
</organism>
<dbReference type="PANTHER" id="PTHR45436">
    <property type="entry name" value="SENSOR HISTIDINE KINASE YKOH"/>
    <property type="match status" value="1"/>
</dbReference>
<dbReference type="AlphaFoldDB" id="A0A0R0BVK3"/>
<dbReference type="InterPro" id="IPR003594">
    <property type="entry name" value="HATPase_dom"/>
</dbReference>
<sequence>MKLQAPRSLRHRIVLWLLAFAAALTLAIIAQGTVVIEYVERSVWKSMLTVELDHFIQRSQQEPGYHWDDTAGLVLYVGADDPALPPPLRRLEPGLHDDLRIGGSKYVALVQDNAGTRYTLAMDIAQFSSDESIFEWVTVIAALVLLLAVSVAAMFGVSRLLRPLSRLAQRISAVRPGQADGFIALEPGAGSELAVIADAFNDYLQRNAQFVERERTFINTASHELRTPVAVINGAAELALQPGANPATTQLQLQRIQRSAREMEQLIILLLALAKDPARLAAASKPVALDALLPQIVEDHQHLTAGKSLQLHLAPAPACLIHAPSGIVRAAVGNLLRNAIENSDSGCIDIALHADGTLVIRDPGHGMSPEQISEIYTRMARAGGGSGDSGIGLELISRLCEHFGWQLDLQSDPGRGTTATLKFTSQLCRH</sequence>
<dbReference type="EC" id="2.7.13.3" evidence="3"/>
<dbReference type="Pfam" id="PF00512">
    <property type="entry name" value="HisKA"/>
    <property type="match status" value="1"/>
</dbReference>
<feature type="domain" description="HAMP" evidence="12">
    <location>
        <begin position="158"/>
        <end position="212"/>
    </location>
</feature>
<keyword evidence="14" id="KW-1185">Reference proteome</keyword>
<comment type="subcellular location">
    <subcellularLocation>
        <location evidence="2">Membrane</location>
    </subcellularLocation>
</comment>
<dbReference type="PATRIC" id="fig|266128.3.peg.704"/>
<evidence type="ECO:0000256" key="4">
    <source>
        <dbReference type="ARBA" id="ARBA00022553"/>
    </source>
</evidence>
<evidence type="ECO:0000256" key="6">
    <source>
        <dbReference type="ARBA" id="ARBA00022692"/>
    </source>
</evidence>
<dbReference type="GO" id="GO:0000155">
    <property type="term" value="F:phosphorelay sensor kinase activity"/>
    <property type="evidence" value="ECO:0007669"/>
    <property type="project" value="InterPro"/>
</dbReference>
<dbReference type="GO" id="GO:0005886">
    <property type="term" value="C:plasma membrane"/>
    <property type="evidence" value="ECO:0007669"/>
    <property type="project" value="TreeGrafter"/>
</dbReference>
<keyword evidence="5" id="KW-0808">Transferase</keyword>
<dbReference type="Gene3D" id="3.30.565.10">
    <property type="entry name" value="Histidine kinase-like ATPase, C-terminal domain"/>
    <property type="match status" value="1"/>
</dbReference>
<dbReference type="CDD" id="cd00082">
    <property type="entry name" value="HisKA"/>
    <property type="match status" value="1"/>
</dbReference>
<comment type="catalytic activity">
    <reaction evidence="1">
        <text>ATP + protein L-histidine = ADP + protein N-phospho-L-histidine.</text>
        <dbReference type="EC" id="2.7.13.3"/>
    </reaction>
</comment>
<dbReference type="Proteomes" id="UP000051254">
    <property type="component" value="Unassembled WGS sequence"/>
</dbReference>
<keyword evidence="4" id="KW-0597">Phosphoprotein</keyword>
<accession>A0A0R0BVK3</accession>
<evidence type="ECO:0000313" key="14">
    <source>
        <dbReference type="Proteomes" id="UP000051254"/>
    </source>
</evidence>
<dbReference type="InterPro" id="IPR036890">
    <property type="entry name" value="HATPase_C_sf"/>
</dbReference>
<dbReference type="PROSITE" id="PS50109">
    <property type="entry name" value="HIS_KIN"/>
    <property type="match status" value="1"/>
</dbReference>
<dbReference type="STRING" id="266128.ABB25_09180"/>
<dbReference type="RefSeq" id="WP_057666072.1">
    <property type="nucleotide sequence ID" value="NZ_LDJH01000013.1"/>
</dbReference>
<dbReference type="Pfam" id="PF02518">
    <property type="entry name" value="HATPase_c"/>
    <property type="match status" value="1"/>
</dbReference>
<protein>
    <recommendedName>
        <fullName evidence="3">histidine kinase</fullName>
        <ecNumber evidence="3">2.7.13.3</ecNumber>
    </recommendedName>
</protein>
<dbReference type="OrthoDB" id="9121563at2"/>
<reference evidence="13 14" key="1">
    <citation type="submission" date="2015-05" db="EMBL/GenBank/DDBJ databases">
        <title>Genome sequencing and analysis of members of genus Stenotrophomonas.</title>
        <authorList>
            <person name="Patil P.P."/>
            <person name="Midha S."/>
            <person name="Patil P.B."/>
        </authorList>
    </citation>
    <scope>NUCLEOTIDE SEQUENCE [LARGE SCALE GENOMIC DNA]</scope>
    <source>
        <strain evidence="13 14">DSM 17805</strain>
    </source>
</reference>
<dbReference type="SUPFAM" id="SSF55874">
    <property type="entry name" value="ATPase domain of HSP90 chaperone/DNA topoisomerase II/histidine kinase"/>
    <property type="match status" value="1"/>
</dbReference>
<evidence type="ECO:0000259" key="11">
    <source>
        <dbReference type="PROSITE" id="PS50109"/>
    </source>
</evidence>
<evidence type="ECO:0000256" key="10">
    <source>
        <dbReference type="SAM" id="Phobius"/>
    </source>
</evidence>
<dbReference type="EMBL" id="LDJH01000013">
    <property type="protein sequence ID" value="KRG57970.1"/>
    <property type="molecule type" value="Genomic_DNA"/>
</dbReference>
<evidence type="ECO:0000256" key="5">
    <source>
        <dbReference type="ARBA" id="ARBA00022679"/>
    </source>
</evidence>
<dbReference type="Gene3D" id="1.10.287.130">
    <property type="match status" value="1"/>
</dbReference>
<feature type="domain" description="Histidine kinase" evidence="11">
    <location>
        <begin position="220"/>
        <end position="427"/>
    </location>
</feature>